<evidence type="ECO:0000313" key="2">
    <source>
        <dbReference type="EMBL" id="MFC6098400.1"/>
    </source>
</evidence>
<proteinExistence type="predicted"/>
<evidence type="ECO:0000256" key="1">
    <source>
        <dbReference type="SAM" id="SignalP"/>
    </source>
</evidence>
<accession>A0ABW1PSL9</accession>
<keyword evidence="3" id="KW-1185">Reference proteome</keyword>
<keyword evidence="1" id="KW-0732">Signal</keyword>
<feature type="signal peptide" evidence="1">
    <location>
        <begin position="1"/>
        <end position="20"/>
    </location>
</feature>
<sequence>MKKFMFTAIAMVAFMGSSMANTIEVEKACPEENIPEDDKGIYTYADVYLDALAYWDDMLDYEDYNMANYLAHQAYDDCNGGGGMLC</sequence>
<protein>
    <submittedName>
        <fullName evidence="2">Uncharacterized protein</fullName>
    </submittedName>
</protein>
<comment type="caution">
    <text evidence="2">The sequence shown here is derived from an EMBL/GenBank/DDBJ whole genome shotgun (WGS) entry which is preliminary data.</text>
</comment>
<dbReference type="RefSeq" id="WP_379793413.1">
    <property type="nucleotide sequence ID" value="NZ_JBHSQB010000021.1"/>
</dbReference>
<dbReference type="Proteomes" id="UP001596287">
    <property type="component" value="Unassembled WGS sequence"/>
</dbReference>
<dbReference type="EMBL" id="JBHSQB010000021">
    <property type="protein sequence ID" value="MFC6098400.1"/>
    <property type="molecule type" value="Genomic_DNA"/>
</dbReference>
<evidence type="ECO:0000313" key="3">
    <source>
        <dbReference type="Proteomes" id="UP001596287"/>
    </source>
</evidence>
<gene>
    <name evidence="2" type="ORF">ACFPVY_17260</name>
</gene>
<name>A0ABW1PSL9_9FLAO</name>
<organism evidence="2 3">
    <name type="scientific">Flavobacterium qiangtangense</name>
    <dbReference type="NCBI Taxonomy" id="1442595"/>
    <lineage>
        <taxon>Bacteria</taxon>
        <taxon>Pseudomonadati</taxon>
        <taxon>Bacteroidota</taxon>
        <taxon>Flavobacteriia</taxon>
        <taxon>Flavobacteriales</taxon>
        <taxon>Flavobacteriaceae</taxon>
        <taxon>Flavobacterium</taxon>
    </lineage>
</organism>
<feature type="chain" id="PRO_5047265197" evidence="1">
    <location>
        <begin position="21"/>
        <end position="86"/>
    </location>
</feature>
<reference evidence="3" key="1">
    <citation type="journal article" date="2019" name="Int. J. Syst. Evol. Microbiol.">
        <title>The Global Catalogue of Microorganisms (GCM) 10K type strain sequencing project: providing services to taxonomists for standard genome sequencing and annotation.</title>
        <authorList>
            <consortium name="The Broad Institute Genomics Platform"/>
            <consortium name="The Broad Institute Genome Sequencing Center for Infectious Disease"/>
            <person name="Wu L."/>
            <person name="Ma J."/>
        </authorList>
    </citation>
    <scope>NUCLEOTIDE SEQUENCE [LARGE SCALE GENOMIC DNA]</scope>
    <source>
        <strain evidence="3">CCUG 49679</strain>
    </source>
</reference>